<evidence type="ECO:0000313" key="3">
    <source>
        <dbReference type="Proteomes" id="UP001501414"/>
    </source>
</evidence>
<evidence type="ECO:0000313" key="2">
    <source>
        <dbReference type="EMBL" id="GAA1392594.1"/>
    </source>
</evidence>
<feature type="chain" id="PRO_5046258737" evidence="1">
    <location>
        <begin position="18"/>
        <end position="279"/>
    </location>
</feature>
<evidence type="ECO:0000256" key="1">
    <source>
        <dbReference type="SAM" id="SignalP"/>
    </source>
</evidence>
<feature type="signal peptide" evidence="1">
    <location>
        <begin position="1"/>
        <end position="17"/>
    </location>
</feature>
<keyword evidence="3" id="KW-1185">Reference proteome</keyword>
<reference evidence="2 3" key="1">
    <citation type="journal article" date="2019" name="Int. J. Syst. Evol. Microbiol.">
        <title>The Global Catalogue of Microorganisms (GCM) 10K type strain sequencing project: providing services to taxonomists for standard genome sequencing and annotation.</title>
        <authorList>
            <consortium name="The Broad Institute Genomics Platform"/>
            <consortium name="The Broad Institute Genome Sequencing Center for Infectious Disease"/>
            <person name="Wu L."/>
            <person name="Ma J."/>
        </authorList>
    </citation>
    <scope>NUCLEOTIDE SEQUENCE [LARGE SCALE GENOMIC DNA]</scope>
    <source>
        <strain evidence="2 3">JCM 11896</strain>
    </source>
</reference>
<comment type="caution">
    <text evidence="2">The sequence shown here is derived from an EMBL/GenBank/DDBJ whole genome shotgun (WGS) entry which is preliminary data.</text>
</comment>
<name>A0ABN1XY39_9PSEU</name>
<gene>
    <name evidence="2" type="ORF">GCM10009613_37760</name>
</gene>
<sequence>MLVGLVLVAGCSTGAGGAPVSPAPVNPGPVNSAPASAGPVNAGPAIASVDTTGAPLPAAVTDTARVLDAALSSGDPTPVRDRYSPAPGAASWTVVADRLSDPANQAKLASALRNPPEPRPEIAYLFSDGDHGFGLTADGRLAFVGVGQRAPGAATGTPAPSGQPYWAGRSYGHGRSLDADPSGTGLLTFRTYETCPSQRPGVPCEPDGPQQVGRVELRIYDVGGGPWVAEVVTSNDEPEFPVGDLLPVEEPAPGVVLLGSGDRTLVFCKDGVTHDGCGA</sequence>
<proteinExistence type="predicted"/>
<keyword evidence="1" id="KW-0732">Signal</keyword>
<dbReference type="Proteomes" id="UP001501414">
    <property type="component" value="Unassembled WGS sequence"/>
</dbReference>
<protein>
    <submittedName>
        <fullName evidence="2">Uncharacterized protein</fullName>
    </submittedName>
</protein>
<organism evidence="2 3">
    <name type="scientific">Pseudonocardia kongjuensis</name>
    <dbReference type="NCBI Taxonomy" id="102227"/>
    <lineage>
        <taxon>Bacteria</taxon>
        <taxon>Bacillati</taxon>
        <taxon>Actinomycetota</taxon>
        <taxon>Actinomycetes</taxon>
        <taxon>Pseudonocardiales</taxon>
        <taxon>Pseudonocardiaceae</taxon>
        <taxon>Pseudonocardia</taxon>
    </lineage>
</organism>
<dbReference type="EMBL" id="BAAAJK010000018">
    <property type="protein sequence ID" value="GAA1392594.1"/>
    <property type="molecule type" value="Genomic_DNA"/>
</dbReference>
<accession>A0ABN1XY39</accession>